<keyword evidence="3" id="KW-1185">Reference proteome</keyword>
<accession>A0AAV7KA37</accession>
<name>A0AAV7KA37_9METZ</name>
<dbReference type="PANTHER" id="PTHR46114:SF1">
    <property type="entry name" value="ZAD DOMAIN-CONTAINING PROTEIN"/>
    <property type="match status" value="1"/>
</dbReference>
<evidence type="ECO:0000313" key="3">
    <source>
        <dbReference type="Proteomes" id="UP001165289"/>
    </source>
</evidence>
<evidence type="ECO:0000256" key="1">
    <source>
        <dbReference type="SAM" id="MobiDB-lite"/>
    </source>
</evidence>
<organism evidence="2 3">
    <name type="scientific">Oopsacas minuta</name>
    <dbReference type="NCBI Taxonomy" id="111878"/>
    <lineage>
        <taxon>Eukaryota</taxon>
        <taxon>Metazoa</taxon>
        <taxon>Porifera</taxon>
        <taxon>Hexactinellida</taxon>
        <taxon>Hexasterophora</taxon>
        <taxon>Lyssacinosida</taxon>
        <taxon>Leucopsacidae</taxon>
        <taxon>Oopsacas</taxon>
    </lineage>
</organism>
<dbReference type="Proteomes" id="UP001165289">
    <property type="component" value="Unassembled WGS sequence"/>
</dbReference>
<evidence type="ECO:0000313" key="2">
    <source>
        <dbReference type="EMBL" id="KAI6658266.1"/>
    </source>
</evidence>
<gene>
    <name evidence="2" type="ORF">LOD99_15535</name>
</gene>
<comment type="caution">
    <text evidence="2">The sequence shown here is derived from an EMBL/GenBank/DDBJ whole genome shotgun (WGS) entry which is preliminary data.</text>
</comment>
<protein>
    <submittedName>
        <fullName evidence="2">Uncharacterized protein</fullName>
    </submittedName>
</protein>
<reference evidence="2 3" key="1">
    <citation type="journal article" date="2023" name="BMC Biol.">
        <title>The compact genome of the sponge Oopsacas minuta (Hexactinellida) is lacking key metazoan core genes.</title>
        <authorList>
            <person name="Santini S."/>
            <person name="Schenkelaars Q."/>
            <person name="Jourda C."/>
            <person name="Duchesne M."/>
            <person name="Belahbib H."/>
            <person name="Rocher C."/>
            <person name="Selva M."/>
            <person name="Riesgo A."/>
            <person name="Vervoort M."/>
            <person name="Leys S.P."/>
            <person name="Kodjabachian L."/>
            <person name="Le Bivic A."/>
            <person name="Borchiellini C."/>
            <person name="Claverie J.M."/>
            <person name="Renard E."/>
        </authorList>
    </citation>
    <scope>NUCLEOTIDE SEQUENCE [LARGE SCALE GENOMIC DNA]</scope>
    <source>
        <strain evidence="2">SPO-2</strain>
    </source>
</reference>
<proteinExistence type="predicted"/>
<dbReference type="PANTHER" id="PTHR46114">
    <property type="entry name" value="APPLE DOMAIN-CONTAINING PROTEIN"/>
    <property type="match status" value="1"/>
</dbReference>
<dbReference type="AlphaFoldDB" id="A0AAV7KA37"/>
<feature type="region of interest" description="Disordered" evidence="1">
    <location>
        <begin position="124"/>
        <end position="171"/>
    </location>
</feature>
<dbReference type="EMBL" id="JAKMXF010000099">
    <property type="protein sequence ID" value="KAI6658266.1"/>
    <property type="molecule type" value="Genomic_DNA"/>
</dbReference>
<sequence length="475" mass="54568">MASRVCKNCPEKFCYICGRYTTTDQRQNITKAVERCYFAYFGCHLGDQDKPWAPHNACKTCVENLRLWYAGKRKKMPFAVPMIWREPLCHLSDCYFCMTKIDGITKKNKSSIAYPDVPSAIRPVPHSEDLPVPVPSEILDISSDNDSSGDSDENIVPPDDNSPQLFDQDDHDDLIRDHNLPKSSSEILASQKLEVKYNREEWRLFIDSSKRSLKGVLLHNGNKLACIPVAHSFQLKETYDTMKVFLDALNYTMHRWLICGDLKVISLLLGQQGGYTKYPCFLCLWDSRADARHYVQKVWPHRDHLVPGSHNVIQEPLVDSNDVLLPPLHIKLGLMKNFVKALPKESGGFLYLVEKFPAISDAKIKGGIFVGPQIRELFKDDELLKKLNSLERKARLSFRDVVEGFLGNHKVDNYADIVERLIENYKMLGARMSIKIHFLHSHLDYFPKNLGALSEEQSERFHQDISDIEHRYQGK</sequence>